<gene>
    <name evidence="2" type="ORF">A1Q1_00480</name>
</gene>
<dbReference type="GeneID" id="25983994"/>
<evidence type="ECO:0000256" key="1">
    <source>
        <dbReference type="SAM" id="Phobius"/>
    </source>
</evidence>
<reference evidence="2 3" key="1">
    <citation type="journal article" date="2012" name="Eukaryot. Cell">
        <title>Draft genome sequence of CBS 2479, the standard type strain of Trichosporon asahii.</title>
        <authorList>
            <person name="Yang R.Y."/>
            <person name="Li H.T."/>
            <person name="Zhu H."/>
            <person name="Zhou G.P."/>
            <person name="Wang M."/>
            <person name="Wang L."/>
        </authorList>
    </citation>
    <scope>NUCLEOTIDE SEQUENCE [LARGE SCALE GENOMIC DNA]</scope>
    <source>
        <strain evidence="3">ATCC 90039 / CBS 2479 / JCM 2466 / KCTC 7840 / NCYC 2677 / UAMH 7654</strain>
    </source>
</reference>
<dbReference type="Proteomes" id="UP000002748">
    <property type="component" value="Unassembled WGS sequence"/>
</dbReference>
<dbReference type="OrthoDB" id="2572300at2759"/>
<feature type="transmembrane region" description="Helical" evidence="1">
    <location>
        <begin position="49"/>
        <end position="68"/>
    </location>
</feature>
<dbReference type="VEuPathDB" id="FungiDB:A1Q1_00480"/>
<accession>J5R1P0</accession>
<name>J5R1P0_TRIAS</name>
<keyword evidence="1" id="KW-0472">Membrane</keyword>
<keyword evidence="1" id="KW-1133">Transmembrane helix</keyword>
<evidence type="ECO:0000313" key="2">
    <source>
        <dbReference type="EMBL" id="EJT50253.1"/>
    </source>
</evidence>
<keyword evidence="1" id="KW-0812">Transmembrane</keyword>
<dbReference type="HOGENOM" id="CLU_2484920_0_0_1"/>
<dbReference type="EMBL" id="ALBS01000122">
    <property type="protein sequence ID" value="EJT50253.1"/>
    <property type="molecule type" value="Genomic_DNA"/>
</dbReference>
<proteinExistence type="predicted"/>
<dbReference type="KEGG" id="tasa:A1Q1_00480"/>
<organism evidence="2 3">
    <name type="scientific">Trichosporon asahii var. asahii (strain ATCC 90039 / CBS 2479 / JCM 2466 / KCTC 7840 / NBRC 103889/ NCYC 2677 / UAMH 7654)</name>
    <name type="common">Yeast</name>
    <dbReference type="NCBI Taxonomy" id="1186058"/>
    <lineage>
        <taxon>Eukaryota</taxon>
        <taxon>Fungi</taxon>
        <taxon>Dikarya</taxon>
        <taxon>Basidiomycota</taxon>
        <taxon>Agaricomycotina</taxon>
        <taxon>Tremellomycetes</taxon>
        <taxon>Trichosporonales</taxon>
        <taxon>Trichosporonaceae</taxon>
        <taxon>Trichosporon</taxon>
    </lineage>
</organism>
<sequence>MLARTGLNTARTAFNRKAMQQRRWTQVDTRGGKPKLLFRFGLKDVPVELYPLAFCVGVAGLGGVAALGRQMANGTLRLKRDGRADPH</sequence>
<evidence type="ECO:0000313" key="3">
    <source>
        <dbReference type="Proteomes" id="UP000002748"/>
    </source>
</evidence>
<dbReference type="AlphaFoldDB" id="J5R1P0"/>
<dbReference type="Pfam" id="PF06522">
    <property type="entry name" value="B12D"/>
    <property type="match status" value="1"/>
</dbReference>
<comment type="caution">
    <text evidence="2">The sequence shown here is derived from an EMBL/GenBank/DDBJ whole genome shotgun (WGS) entry which is preliminary data.</text>
</comment>
<protein>
    <submittedName>
        <fullName evidence="2">Uncharacterized protein</fullName>
    </submittedName>
</protein>
<dbReference type="RefSeq" id="XP_014181270.1">
    <property type="nucleotide sequence ID" value="XM_014325795.1"/>
</dbReference>
<dbReference type="InterPro" id="IPR010530">
    <property type="entry name" value="B12D"/>
</dbReference>